<name>A0A5B7EYG0_PORTR</name>
<dbReference type="EMBL" id="VSRR010004315">
    <property type="protein sequence ID" value="MPC39282.1"/>
    <property type="molecule type" value="Genomic_DNA"/>
</dbReference>
<evidence type="ECO:0000313" key="2">
    <source>
        <dbReference type="EMBL" id="MPC39282.1"/>
    </source>
</evidence>
<feature type="region of interest" description="Disordered" evidence="1">
    <location>
        <begin position="84"/>
        <end position="130"/>
    </location>
</feature>
<evidence type="ECO:0000256" key="1">
    <source>
        <dbReference type="SAM" id="MobiDB-lite"/>
    </source>
</evidence>
<gene>
    <name evidence="2" type="ORF">E2C01_032813</name>
</gene>
<reference evidence="2 3" key="1">
    <citation type="submission" date="2019-05" db="EMBL/GenBank/DDBJ databases">
        <title>Another draft genome of Portunus trituberculatus and its Hox gene families provides insights of decapod evolution.</title>
        <authorList>
            <person name="Jeong J.-H."/>
            <person name="Song I."/>
            <person name="Kim S."/>
            <person name="Choi T."/>
            <person name="Kim D."/>
            <person name="Ryu S."/>
            <person name="Kim W."/>
        </authorList>
    </citation>
    <scope>NUCLEOTIDE SEQUENCE [LARGE SCALE GENOMIC DNA]</scope>
    <source>
        <tissue evidence="2">Muscle</tissue>
    </source>
</reference>
<dbReference type="AlphaFoldDB" id="A0A5B7EYG0"/>
<keyword evidence="3" id="KW-1185">Reference proteome</keyword>
<evidence type="ECO:0000313" key="3">
    <source>
        <dbReference type="Proteomes" id="UP000324222"/>
    </source>
</evidence>
<accession>A0A5B7EYG0</accession>
<proteinExistence type="predicted"/>
<protein>
    <submittedName>
        <fullName evidence="2">Uncharacterized protein</fullName>
    </submittedName>
</protein>
<dbReference type="Proteomes" id="UP000324222">
    <property type="component" value="Unassembled WGS sequence"/>
</dbReference>
<comment type="caution">
    <text evidence="2">The sequence shown here is derived from an EMBL/GenBank/DDBJ whole genome shotgun (WGS) entry which is preliminary data.</text>
</comment>
<sequence>MVSFLACHKVSSGSVSSPILEAFVTKVSEVEAKFHRRRSFVCQSLNSKLSSVRRYHRLREGTGVADGVRGYKKEECPMGAHRVETRNPTDVLDGMGEEEEVAGGDEERKEGTDASFLSQGKVLAVGNSQG</sequence>
<organism evidence="2 3">
    <name type="scientific">Portunus trituberculatus</name>
    <name type="common">Swimming crab</name>
    <name type="synonym">Neptunus trituberculatus</name>
    <dbReference type="NCBI Taxonomy" id="210409"/>
    <lineage>
        <taxon>Eukaryota</taxon>
        <taxon>Metazoa</taxon>
        <taxon>Ecdysozoa</taxon>
        <taxon>Arthropoda</taxon>
        <taxon>Crustacea</taxon>
        <taxon>Multicrustacea</taxon>
        <taxon>Malacostraca</taxon>
        <taxon>Eumalacostraca</taxon>
        <taxon>Eucarida</taxon>
        <taxon>Decapoda</taxon>
        <taxon>Pleocyemata</taxon>
        <taxon>Brachyura</taxon>
        <taxon>Eubrachyura</taxon>
        <taxon>Portunoidea</taxon>
        <taxon>Portunidae</taxon>
        <taxon>Portuninae</taxon>
        <taxon>Portunus</taxon>
    </lineage>
</organism>
<feature type="compositionally biased region" description="Acidic residues" evidence="1">
    <location>
        <begin position="95"/>
        <end position="104"/>
    </location>
</feature>